<dbReference type="GO" id="GO:0005886">
    <property type="term" value="C:plasma membrane"/>
    <property type="evidence" value="ECO:0007669"/>
    <property type="project" value="UniProtKB-SubCell"/>
</dbReference>
<dbReference type="InterPro" id="IPR003594">
    <property type="entry name" value="HATPase_dom"/>
</dbReference>
<dbReference type="PANTHER" id="PTHR43065:SF22">
    <property type="entry name" value="HISTIDINE KINASE"/>
    <property type="match status" value="1"/>
</dbReference>
<reference evidence="13 14" key="1">
    <citation type="submission" date="2018-06" db="EMBL/GenBank/DDBJ databases">
        <title>Nitrincola tibetense sp. nov., isolated from Lake XuguoCo on Tibetan Plateau.</title>
        <authorList>
            <person name="Xing P."/>
        </authorList>
    </citation>
    <scope>NUCLEOTIDE SEQUENCE [LARGE SCALE GENOMIC DNA]</scope>
    <source>
        <strain evidence="14">xg18</strain>
    </source>
</reference>
<dbReference type="Gene3D" id="1.10.287.130">
    <property type="match status" value="1"/>
</dbReference>
<dbReference type="CDD" id="cd06225">
    <property type="entry name" value="HAMP"/>
    <property type="match status" value="1"/>
</dbReference>
<feature type="domain" description="HAMP" evidence="12">
    <location>
        <begin position="354"/>
        <end position="407"/>
    </location>
</feature>
<dbReference type="SMART" id="SM00387">
    <property type="entry name" value="HATPase_c"/>
    <property type="match status" value="1"/>
</dbReference>
<dbReference type="Pfam" id="PF00672">
    <property type="entry name" value="HAMP"/>
    <property type="match status" value="1"/>
</dbReference>
<name>A0A364NNH4_9GAMM</name>
<dbReference type="Proteomes" id="UP000250744">
    <property type="component" value="Unassembled WGS sequence"/>
</dbReference>
<evidence type="ECO:0000313" key="14">
    <source>
        <dbReference type="Proteomes" id="UP000250744"/>
    </source>
</evidence>
<keyword evidence="4" id="KW-1003">Cell membrane</keyword>
<dbReference type="Gene3D" id="6.10.340.10">
    <property type="match status" value="1"/>
</dbReference>
<dbReference type="InterPro" id="IPR005467">
    <property type="entry name" value="His_kinase_dom"/>
</dbReference>
<dbReference type="PRINTS" id="PR00344">
    <property type="entry name" value="BCTRLSENSOR"/>
</dbReference>
<dbReference type="PROSITE" id="PS50109">
    <property type="entry name" value="HIS_KIN"/>
    <property type="match status" value="1"/>
</dbReference>
<organism evidence="13 14">
    <name type="scientific">Nitrincola tibetensis</name>
    <dbReference type="NCBI Taxonomy" id="2219697"/>
    <lineage>
        <taxon>Bacteria</taxon>
        <taxon>Pseudomonadati</taxon>
        <taxon>Pseudomonadota</taxon>
        <taxon>Gammaproteobacteria</taxon>
        <taxon>Oceanospirillales</taxon>
        <taxon>Oceanospirillaceae</taxon>
        <taxon>Nitrincola</taxon>
    </lineage>
</organism>
<dbReference type="OrthoDB" id="1931120at2"/>
<dbReference type="Pfam" id="PF17202">
    <property type="entry name" value="sCache_3_3"/>
    <property type="match status" value="1"/>
</dbReference>
<evidence type="ECO:0000256" key="8">
    <source>
        <dbReference type="ARBA" id="ARBA00022777"/>
    </source>
</evidence>
<comment type="catalytic activity">
    <reaction evidence="1">
        <text>ATP + protein L-histidine = ADP + protein N-phospho-L-histidine.</text>
        <dbReference type="EC" id="2.7.13.3"/>
    </reaction>
</comment>
<dbReference type="EC" id="2.7.13.3" evidence="3"/>
<dbReference type="RefSeq" id="WP_112158675.1">
    <property type="nucleotide sequence ID" value="NZ_QKRX01000004.1"/>
</dbReference>
<evidence type="ECO:0000256" key="9">
    <source>
        <dbReference type="ARBA" id="ARBA00022989"/>
    </source>
</evidence>
<dbReference type="Pfam" id="PF00512">
    <property type="entry name" value="HisKA"/>
    <property type="match status" value="1"/>
</dbReference>
<evidence type="ECO:0000256" key="2">
    <source>
        <dbReference type="ARBA" id="ARBA00004651"/>
    </source>
</evidence>
<dbReference type="SUPFAM" id="SSF158472">
    <property type="entry name" value="HAMP domain-like"/>
    <property type="match status" value="1"/>
</dbReference>
<dbReference type="SMART" id="SM00388">
    <property type="entry name" value="HisKA"/>
    <property type="match status" value="1"/>
</dbReference>
<dbReference type="CDD" id="cd00082">
    <property type="entry name" value="HisKA"/>
    <property type="match status" value="1"/>
</dbReference>
<feature type="domain" description="Histidine kinase" evidence="11">
    <location>
        <begin position="463"/>
        <end position="677"/>
    </location>
</feature>
<dbReference type="InterPro" id="IPR003660">
    <property type="entry name" value="HAMP_dom"/>
</dbReference>
<accession>A0A364NNH4</accession>
<evidence type="ECO:0000256" key="6">
    <source>
        <dbReference type="ARBA" id="ARBA00022679"/>
    </source>
</evidence>
<sequence length="697" mass="78352">MMPLPWRRSVRGRLLLLILTPILLTLAALIGLTAYWTTTYTDRQLYMKVASDLAVARSTLQLMQDRQLENLELLGHTWSLPPYLLHHDRASLNALLQDMKSRYRVDFLRILSPDELLDLANTPSGTQNSVNRLQAGDSIKGLSVLTPSEMKEIDPDLPQKALTQVIQTPRAKPTDRTLEDRGMFVRTLHPILDANGQLLYVLDAGLMLNNNLEFVDEIRDLVYGQDALPERGIGTVTLFLGDTRITTNVPVDLNYDLSDTGFIRAIGTRISSEVYDRVLVEERIWLDRAFVVSDWFISAYEPLYGLNNELIGVLYAGFSESPFFEMYLRTLGEMGLTLTFVLLISAILVWRSANHLFHPIQRIHTSVMAVRSGSNETRIGQLRNEDEFSDLAHQFDSMLDELDARQETIRQAAERLEQKVKERTLSLQLKTEALEESIELLKATRAELFTKEKLAVLGELTAGIAHEINNPAAVILGHMDLLQGELGPSASLVQDEIDTVIEQVYRIRAIINNLLQYSRPGQVIDQLHTLAVNDVVKDTLALVRHALDKKCIQVQQNYSYLGEIEGNRQQLQQVLINLLLNAANAMPAAGNIWVSTHVWTTHEGALGVEIRIRDEGVGISEEVLARIFEPFFTTRENGNGLGLSISRSLARRYGGDITVSSTLDNGSQFSIFLREKAVINQEDEETMRQLLSGFGVV</sequence>
<evidence type="ECO:0000256" key="7">
    <source>
        <dbReference type="ARBA" id="ARBA00022692"/>
    </source>
</evidence>
<evidence type="ECO:0000259" key="11">
    <source>
        <dbReference type="PROSITE" id="PS50109"/>
    </source>
</evidence>
<dbReference type="Gene3D" id="3.30.565.10">
    <property type="entry name" value="Histidine kinase-like ATPase, C-terminal domain"/>
    <property type="match status" value="1"/>
</dbReference>
<evidence type="ECO:0000259" key="12">
    <source>
        <dbReference type="PROSITE" id="PS50885"/>
    </source>
</evidence>
<keyword evidence="9" id="KW-1133">Transmembrane helix</keyword>
<comment type="caution">
    <text evidence="13">The sequence shown here is derived from an EMBL/GenBank/DDBJ whole genome shotgun (WGS) entry which is preliminary data.</text>
</comment>
<evidence type="ECO:0000256" key="5">
    <source>
        <dbReference type="ARBA" id="ARBA00022553"/>
    </source>
</evidence>
<proteinExistence type="predicted"/>
<evidence type="ECO:0000313" key="13">
    <source>
        <dbReference type="EMBL" id="RAU18570.1"/>
    </source>
</evidence>
<dbReference type="GO" id="GO:0000155">
    <property type="term" value="F:phosphorelay sensor kinase activity"/>
    <property type="evidence" value="ECO:0007669"/>
    <property type="project" value="InterPro"/>
</dbReference>
<evidence type="ECO:0000256" key="1">
    <source>
        <dbReference type="ARBA" id="ARBA00000085"/>
    </source>
</evidence>
<dbReference type="InterPro" id="IPR003661">
    <property type="entry name" value="HisK_dim/P_dom"/>
</dbReference>
<dbReference type="SUPFAM" id="SSF47384">
    <property type="entry name" value="Homodimeric domain of signal transducing histidine kinase"/>
    <property type="match status" value="1"/>
</dbReference>
<gene>
    <name evidence="13" type="ORF">DN062_07290</name>
</gene>
<evidence type="ECO:0000256" key="3">
    <source>
        <dbReference type="ARBA" id="ARBA00012438"/>
    </source>
</evidence>
<keyword evidence="14" id="KW-1185">Reference proteome</keyword>
<dbReference type="SUPFAM" id="SSF103190">
    <property type="entry name" value="Sensory domain-like"/>
    <property type="match status" value="1"/>
</dbReference>
<dbReference type="InterPro" id="IPR036097">
    <property type="entry name" value="HisK_dim/P_sf"/>
</dbReference>
<evidence type="ECO:0000256" key="4">
    <source>
        <dbReference type="ARBA" id="ARBA00022475"/>
    </source>
</evidence>
<dbReference type="SUPFAM" id="SSF55874">
    <property type="entry name" value="ATPase domain of HSP90 chaperone/DNA topoisomerase II/histidine kinase"/>
    <property type="match status" value="1"/>
</dbReference>
<keyword evidence="7" id="KW-0812">Transmembrane</keyword>
<protein>
    <recommendedName>
        <fullName evidence="3">histidine kinase</fullName>
        <ecNumber evidence="3">2.7.13.3</ecNumber>
    </recommendedName>
</protein>
<keyword evidence="10" id="KW-0472">Membrane</keyword>
<dbReference type="SMART" id="SM00304">
    <property type="entry name" value="HAMP"/>
    <property type="match status" value="1"/>
</dbReference>
<dbReference type="InterPro" id="IPR036890">
    <property type="entry name" value="HATPase_C_sf"/>
</dbReference>
<keyword evidence="6" id="KW-0808">Transferase</keyword>
<dbReference type="Pfam" id="PF02518">
    <property type="entry name" value="HATPase_c"/>
    <property type="match status" value="1"/>
</dbReference>
<keyword evidence="5" id="KW-0597">Phosphoprotein</keyword>
<dbReference type="AlphaFoldDB" id="A0A364NNH4"/>
<evidence type="ECO:0000256" key="10">
    <source>
        <dbReference type="ARBA" id="ARBA00023136"/>
    </source>
</evidence>
<dbReference type="InterPro" id="IPR033463">
    <property type="entry name" value="sCache_3"/>
</dbReference>
<dbReference type="InterPro" id="IPR004358">
    <property type="entry name" value="Sig_transdc_His_kin-like_C"/>
</dbReference>
<keyword evidence="8 13" id="KW-0418">Kinase</keyword>
<comment type="subcellular location">
    <subcellularLocation>
        <location evidence="2">Cell membrane</location>
        <topology evidence="2">Multi-pass membrane protein</topology>
    </subcellularLocation>
</comment>
<dbReference type="PROSITE" id="PS50885">
    <property type="entry name" value="HAMP"/>
    <property type="match status" value="1"/>
</dbReference>
<dbReference type="EMBL" id="QKRX01000004">
    <property type="protein sequence ID" value="RAU18570.1"/>
    <property type="molecule type" value="Genomic_DNA"/>
</dbReference>
<dbReference type="InterPro" id="IPR029151">
    <property type="entry name" value="Sensor-like_sf"/>
</dbReference>
<dbReference type="PANTHER" id="PTHR43065">
    <property type="entry name" value="SENSOR HISTIDINE KINASE"/>
    <property type="match status" value="1"/>
</dbReference>